<evidence type="ECO:0000256" key="5">
    <source>
        <dbReference type="ARBA" id="ARBA00022989"/>
    </source>
</evidence>
<evidence type="ECO:0000256" key="4">
    <source>
        <dbReference type="ARBA" id="ARBA00022692"/>
    </source>
</evidence>
<feature type="transmembrane region" description="Helical" evidence="8">
    <location>
        <begin position="36"/>
        <end position="56"/>
    </location>
</feature>
<reference evidence="9" key="1">
    <citation type="submission" date="2023-06" db="EMBL/GenBank/DDBJ databases">
        <title>Genomic of Agaribacillus aureum.</title>
        <authorList>
            <person name="Wang G."/>
        </authorList>
    </citation>
    <scope>NUCLEOTIDE SEQUENCE</scope>
    <source>
        <strain evidence="9">BMA12</strain>
    </source>
</reference>
<dbReference type="InterPro" id="IPR004299">
    <property type="entry name" value="MBOAT_fam"/>
</dbReference>
<evidence type="ECO:0000256" key="8">
    <source>
        <dbReference type="SAM" id="Phobius"/>
    </source>
</evidence>
<feature type="transmembrane region" description="Helical" evidence="8">
    <location>
        <begin position="336"/>
        <end position="354"/>
    </location>
</feature>
<evidence type="ECO:0000256" key="6">
    <source>
        <dbReference type="ARBA" id="ARBA00023136"/>
    </source>
</evidence>
<evidence type="ECO:0000256" key="7">
    <source>
        <dbReference type="PIRNR" id="PIRNR016636"/>
    </source>
</evidence>
<comment type="caution">
    <text evidence="9">The sequence shown here is derived from an EMBL/GenBank/DDBJ whole genome shotgun (WGS) entry which is preliminary data.</text>
</comment>
<dbReference type="GO" id="GO:0016746">
    <property type="term" value="F:acyltransferase activity"/>
    <property type="evidence" value="ECO:0007669"/>
    <property type="project" value="UniProtKB-KW"/>
</dbReference>
<evidence type="ECO:0000313" key="9">
    <source>
        <dbReference type="EMBL" id="MDN5211452.1"/>
    </source>
</evidence>
<feature type="transmembrane region" description="Helical" evidence="8">
    <location>
        <begin position="6"/>
        <end position="24"/>
    </location>
</feature>
<name>A0ABT8L157_9BACT</name>
<dbReference type="InterPro" id="IPR024194">
    <property type="entry name" value="Ac/AlaTfrase_AlgI/DltB"/>
</dbReference>
<keyword evidence="3 7" id="KW-1003">Cell membrane</keyword>
<sequence>MLFNSLEFLVFFPMVIALYFALPAKYRWFMLLLASYYFYMSWKVEYVVLIIISTAVDFFCGRKMAALPDKSARKKYLYLSLVSNLGLLFLFKYFNFFSRSASKIFDYLNQSFLHWNVLHDTYTLKLLLPVGISFYTFQTLSYTIDVYNGKTKAENHLGKFALFVSFFPQLVAGPIERSSHLLPQFHREFEFDYNRVKEGLLLMIWGFFKKLVIADRLAEYVNEVYNNVDQYQGFYNVVATYFFAFQIYCDFSGYSDIAIGCALIMGFSLMQNFRRPYFATNIREFWGRWHISLSTWFRDYLYIPLGGNRVVKWRWYYNLFITFVVSGLWHGADWTFIVWGVLHGGYLVLGYMTQGIRNRLSKLFRLNTQSGLGKLLDMLVTFHLVVFAWIFFRANGIRDSYALVRNTFSFDMADLNNLNLFRISSDWIISLLAILLLVIIDFITERSKIRHYLNALPRLMRWALVILTLLLIVFLGKFEEQDFLYFQF</sequence>
<dbReference type="PIRSF" id="PIRSF016636">
    <property type="entry name" value="AlgI_DltB"/>
    <property type="match status" value="1"/>
</dbReference>
<dbReference type="Pfam" id="PF03062">
    <property type="entry name" value="MBOAT"/>
    <property type="match status" value="1"/>
</dbReference>
<feature type="transmembrane region" description="Helical" evidence="8">
    <location>
        <begin position="76"/>
        <end position="94"/>
    </location>
</feature>
<comment type="similarity">
    <text evidence="2 7">Belongs to the membrane-bound acyltransferase family.</text>
</comment>
<dbReference type="InterPro" id="IPR051085">
    <property type="entry name" value="MB_O-acyltransferase"/>
</dbReference>
<gene>
    <name evidence="9" type="ORF">QQ020_05300</name>
</gene>
<dbReference type="PIRSF" id="PIRSF500217">
    <property type="entry name" value="AlgI"/>
    <property type="match status" value="1"/>
</dbReference>
<dbReference type="RefSeq" id="WP_346756785.1">
    <property type="nucleotide sequence ID" value="NZ_JAUJEB010000001.1"/>
</dbReference>
<keyword evidence="7 9" id="KW-0012">Acyltransferase</keyword>
<dbReference type="PANTHER" id="PTHR13285:SF18">
    <property type="entry name" value="PROTEIN-CYSTEINE N-PALMITOYLTRANSFERASE RASP"/>
    <property type="match status" value="1"/>
</dbReference>
<accession>A0ABT8L157</accession>
<feature type="transmembrane region" description="Helical" evidence="8">
    <location>
        <begin position="315"/>
        <end position="330"/>
    </location>
</feature>
<comment type="subcellular location">
    <subcellularLocation>
        <location evidence="1">Cell membrane</location>
        <topology evidence="1">Multi-pass membrane protein</topology>
    </subcellularLocation>
</comment>
<keyword evidence="6 7" id="KW-0472">Membrane</keyword>
<evidence type="ECO:0000256" key="3">
    <source>
        <dbReference type="ARBA" id="ARBA00022475"/>
    </source>
</evidence>
<dbReference type="Proteomes" id="UP001172083">
    <property type="component" value="Unassembled WGS sequence"/>
</dbReference>
<feature type="transmembrane region" description="Helical" evidence="8">
    <location>
        <begin position="375"/>
        <end position="392"/>
    </location>
</feature>
<feature type="transmembrane region" description="Helical" evidence="8">
    <location>
        <begin position="459"/>
        <end position="478"/>
    </location>
</feature>
<keyword evidence="4 8" id="KW-0812">Transmembrane</keyword>
<protein>
    <submittedName>
        <fullName evidence="9">MBOAT family O-acyltransferase</fullName>
        <ecNumber evidence="9">2.3.-.-</ecNumber>
    </submittedName>
</protein>
<keyword evidence="10" id="KW-1185">Reference proteome</keyword>
<feature type="transmembrane region" description="Helical" evidence="8">
    <location>
        <begin position="427"/>
        <end position="444"/>
    </location>
</feature>
<proteinExistence type="inferred from homology"/>
<dbReference type="PANTHER" id="PTHR13285">
    <property type="entry name" value="ACYLTRANSFERASE"/>
    <property type="match status" value="1"/>
</dbReference>
<dbReference type="EMBL" id="JAUJEB010000001">
    <property type="protein sequence ID" value="MDN5211452.1"/>
    <property type="molecule type" value="Genomic_DNA"/>
</dbReference>
<evidence type="ECO:0000313" key="10">
    <source>
        <dbReference type="Proteomes" id="UP001172083"/>
    </source>
</evidence>
<keyword evidence="7 9" id="KW-0808">Transferase</keyword>
<dbReference type="EC" id="2.3.-.-" evidence="9"/>
<organism evidence="9 10">
    <name type="scientific">Agaribacillus aureus</name>
    <dbReference type="NCBI Taxonomy" id="3051825"/>
    <lineage>
        <taxon>Bacteria</taxon>
        <taxon>Pseudomonadati</taxon>
        <taxon>Bacteroidota</taxon>
        <taxon>Cytophagia</taxon>
        <taxon>Cytophagales</taxon>
        <taxon>Splendidivirgaceae</taxon>
        <taxon>Agaribacillus</taxon>
    </lineage>
</organism>
<evidence type="ECO:0000256" key="2">
    <source>
        <dbReference type="ARBA" id="ARBA00010323"/>
    </source>
</evidence>
<dbReference type="InterPro" id="IPR028362">
    <property type="entry name" value="AlgI"/>
</dbReference>
<keyword evidence="5 8" id="KW-1133">Transmembrane helix</keyword>
<evidence type="ECO:0000256" key="1">
    <source>
        <dbReference type="ARBA" id="ARBA00004651"/>
    </source>
</evidence>